<dbReference type="PANTHER" id="PTHR43808">
    <property type="entry name" value="ACETYLORNITHINE DEACETYLASE"/>
    <property type="match status" value="1"/>
</dbReference>
<dbReference type="OrthoDB" id="9815360at2"/>
<gene>
    <name evidence="2" type="ORF">TMES_07105</name>
</gene>
<dbReference type="Pfam" id="PF01546">
    <property type="entry name" value="Peptidase_M20"/>
    <property type="match status" value="1"/>
</dbReference>
<reference evidence="2 3" key="1">
    <citation type="submission" date="2014-03" db="EMBL/GenBank/DDBJ databases">
        <title>The draft genome sequence of Thalassospira mesophila JCM 18969.</title>
        <authorList>
            <person name="Lai Q."/>
            <person name="Shao Z."/>
        </authorList>
    </citation>
    <scope>NUCLEOTIDE SEQUENCE [LARGE SCALE GENOMIC DNA]</scope>
    <source>
        <strain evidence="2 3">JCM 18969</strain>
    </source>
</reference>
<keyword evidence="1" id="KW-0378">Hydrolase</keyword>
<evidence type="ECO:0000313" key="2">
    <source>
        <dbReference type="EMBL" id="OSQ39724.1"/>
    </source>
</evidence>
<evidence type="ECO:0000313" key="3">
    <source>
        <dbReference type="Proteomes" id="UP000193391"/>
    </source>
</evidence>
<dbReference type="InterPro" id="IPR002933">
    <property type="entry name" value="Peptidase_M20"/>
</dbReference>
<dbReference type="PANTHER" id="PTHR43808:SF27">
    <property type="entry name" value="PROTEIN ROCB"/>
    <property type="match status" value="1"/>
</dbReference>
<dbReference type="SUPFAM" id="SSF53187">
    <property type="entry name" value="Zn-dependent exopeptidases"/>
    <property type="match status" value="1"/>
</dbReference>
<dbReference type="RefSeq" id="WP_085580855.1">
    <property type="nucleotide sequence ID" value="NZ_JFKA01000002.1"/>
</dbReference>
<protein>
    <submittedName>
        <fullName evidence="2">Peptidase M20</fullName>
    </submittedName>
</protein>
<dbReference type="Proteomes" id="UP000193391">
    <property type="component" value="Unassembled WGS sequence"/>
</dbReference>
<dbReference type="PIRSF" id="PIRSF010386">
    <property type="entry name" value="RocB"/>
    <property type="match status" value="1"/>
</dbReference>
<dbReference type="InterPro" id="IPR012166">
    <property type="entry name" value="Uncharacterised_RocB"/>
</dbReference>
<dbReference type="InterPro" id="IPR050072">
    <property type="entry name" value="Peptidase_M20A"/>
</dbReference>
<name>A0A1Y2L3D1_9PROT</name>
<proteinExistence type="predicted"/>
<dbReference type="EMBL" id="JFKA01000002">
    <property type="protein sequence ID" value="OSQ39724.1"/>
    <property type="molecule type" value="Genomic_DNA"/>
</dbReference>
<keyword evidence="3" id="KW-1185">Reference proteome</keyword>
<organism evidence="2 3">
    <name type="scientific">Thalassospira mesophila</name>
    <dbReference type="NCBI Taxonomy" id="1293891"/>
    <lineage>
        <taxon>Bacteria</taxon>
        <taxon>Pseudomonadati</taxon>
        <taxon>Pseudomonadota</taxon>
        <taxon>Alphaproteobacteria</taxon>
        <taxon>Rhodospirillales</taxon>
        <taxon>Thalassospiraceae</taxon>
        <taxon>Thalassospira</taxon>
    </lineage>
</organism>
<accession>A0A1Y2L3D1</accession>
<dbReference type="Gene3D" id="3.40.630.10">
    <property type="entry name" value="Zn peptidases"/>
    <property type="match status" value="1"/>
</dbReference>
<dbReference type="AlphaFoldDB" id="A0A1Y2L3D1"/>
<evidence type="ECO:0000256" key="1">
    <source>
        <dbReference type="ARBA" id="ARBA00022801"/>
    </source>
</evidence>
<comment type="caution">
    <text evidence="2">The sequence shown here is derived from an EMBL/GenBank/DDBJ whole genome shotgun (WGS) entry which is preliminary data.</text>
</comment>
<dbReference type="GO" id="GO:0016787">
    <property type="term" value="F:hydrolase activity"/>
    <property type="evidence" value="ECO:0007669"/>
    <property type="project" value="InterPro"/>
</dbReference>
<sequence>MATIFSPWAPEARTREIAERLTRWPSVTGTKDEADFADKLVGLLREIPYFQENPDDIAVIDSHLVANGTAMAKNVVALVRGQGRKTMAMAGHFDVVSIENYHDLQDLAFSPDELCKALIKDLSARNDLTAKEELALKDLQSGDFIPGRGLLDMKSGDAAGIAFLEHFSQQADRNGNVVLFLTPDEERNSCGMRSLRNALPDLVRRWDIDIVGGINLDASSDYENGDIGRAIFHGSIGKIMPFAMIVGQPTHVGYPFDGISAHVISAEIMQAIEGNTDLSDTARNVMAPPPVCLECRDLRENYEVTTPEHVWMAFNWLIQGKTSTDVLAEFGDIVEVAANRALARLFERAKIHAQANGEPAPMAYRPLAVVSYARLIDMARDVGGEAALARIGAVEEEYRYSNNPLLRSRVLVQAAMAEARLLAPAIVTGNASLHYPAVHLDTTRPLDREFIDAIHEARQVIEARHNTKIVDRGYFGGISDMSFFGKCPESDESKVIAENTPVGELVDHPAVDALEYPVVNIGPWGREYHQRLERLYAPYCYRVLPDFLAEIAAKLLA</sequence>
<dbReference type="STRING" id="1293891.TMES_07105"/>